<dbReference type="GO" id="GO:0003677">
    <property type="term" value="F:DNA binding"/>
    <property type="evidence" value="ECO:0007669"/>
    <property type="project" value="UniProtKB-KW"/>
</dbReference>
<comment type="caution">
    <text evidence="5">The sequence shown here is derived from an EMBL/GenBank/DDBJ whole genome shotgun (WGS) entry which is preliminary data.</text>
</comment>
<evidence type="ECO:0000256" key="1">
    <source>
        <dbReference type="ARBA" id="ARBA00023015"/>
    </source>
</evidence>
<gene>
    <name evidence="5" type="primary">bigR</name>
    <name evidence="5" type="ORF">Pla111_27060</name>
</gene>
<dbReference type="PRINTS" id="PR00778">
    <property type="entry name" value="HTHARSR"/>
</dbReference>
<proteinExistence type="predicted"/>
<dbReference type="Gene3D" id="1.10.10.10">
    <property type="entry name" value="Winged helix-like DNA-binding domain superfamily/Winged helix DNA-binding domain"/>
    <property type="match status" value="1"/>
</dbReference>
<evidence type="ECO:0000256" key="2">
    <source>
        <dbReference type="ARBA" id="ARBA00023125"/>
    </source>
</evidence>
<sequence>MGKKKTTSAPPAGPRITPLDQLAEAAECLRVLAHPHRLRMLQLVRQGDFTVGELAAACEIVSPAASEHLRLMERCGFLVADQRGRRRYYRLAEEHVPHLTAILTCIESRFGAA</sequence>
<dbReference type="Pfam" id="PF12840">
    <property type="entry name" value="HTH_20"/>
    <property type="match status" value="1"/>
</dbReference>
<dbReference type="Proteomes" id="UP000318995">
    <property type="component" value="Unassembled WGS sequence"/>
</dbReference>
<dbReference type="GO" id="GO:0003700">
    <property type="term" value="F:DNA-binding transcription factor activity"/>
    <property type="evidence" value="ECO:0007669"/>
    <property type="project" value="InterPro"/>
</dbReference>
<keyword evidence="2" id="KW-0238">DNA-binding</keyword>
<protein>
    <submittedName>
        <fullName evidence="5">Biofilm growth-associated repressor</fullName>
    </submittedName>
</protein>
<evidence type="ECO:0000259" key="4">
    <source>
        <dbReference type="PROSITE" id="PS50987"/>
    </source>
</evidence>
<evidence type="ECO:0000313" key="6">
    <source>
        <dbReference type="Proteomes" id="UP000318995"/>
    </source>
</evidence>
<dbReference type="CDD" id="cd00090">
    <property type="entry name" value="HTH_ARSR"/>
    <property type="match status" value="1"/>
</dbReference>
<name>A0A5C5VXU3_9BACT</name>
<keyword evidence="3" id="KW-0804">Transcription</keyword>
<accession>A0A5C5VXU3</accession>
<keyword evidence="6" id="KW-1185">Reference proteome</keyword>
<dbReference type="InterPro" id="IPR036390">
    <property type="entry name" value="WH_DNA-bd_sf"/>
</dbReference>
<dbReference type="RefSeq" id="WP_146574930.1">
    <property type="nucleotide sequence ID" value="NZ_SJPH01000006.1"/>
</dbReference>
<feature type="domain" description="HTH arsR-type" evidence="4">
    <location>
        <begin position="17"/>
        <end position="111"/>
    </location>
</feature>
<dbReference type="InterPro" id="IPR051081">
    <property type="entry name" value="HTH_MetalResp_TranReg"/>
</dbReference>
<keyword evidence="1" id="KW-0805">Transcription regulation</keyword>
<dbReference type="PANTHER" id="PTHR33154:SF33">
    <property type="entry name" value="TRANSCRIPTIONAL REPRESSOR SDPR"/>
    <property type="match status" value="1"/>
</dbReference>
<evidence type="ECO:0000256" key="3">
    <source>
        <dbReference type="ARBA" id="ARBA00023163"/>
    </source>
</evidence>
<dbReference type="EMBL" id="SJPH01000006">
    <property type="protein sequence ID" value="TWT42733.1"/>
    <property type="molecule type" value="Genomic_DNA"/>
</dbReference>
<reference evidence="5 6" key="1">
    <citation type="submission" date="2019-02" db="EMBL/GenBank/DDBJ databases">
        <title>Deep-cultivation of Planctomycetes and their phenomic and genomic characterization uncovers novel biology.</title>
        <authorList>
            <person name="Wiegand S."/>
            <person name="Jogler M."/>
            <person name="Boedeker C."/>
            <person name="Pinto D."/>
            <person name="Vollmers J."/>
            <person name="Rivas-Marin E."/>
            <person name="Kohn T."/>
            <person name="Peeters S.H."/>
            <person name="Heuer A."/>
            <person name="Rast P."/>
            <person name="Oberbeckmann S."/>
            <person name="Bunk B."/>
            <person name="Jeske O."/>
            <person name="Meyerdierks A."/>
            <person name="Storesund J.E."/>
            <person name="Kallscheuer N."/>
            <person name="Luecker S."/>
            <person name="Lage O.M."/>
            <person name="Pohl T."/>
            <person name="Merkel B.J."/>
            <person name="Hornburger P."/>
            <person name="Mueller R.-W."/>
            <person name="Bruemmer F."/>
            <person name="Labrenz M."/>
            <person name="Spormann A.M."/>
            <person name="Op Den Camp H."/>
            <person name="Overmann J."/>
            <person name="Amann R."/>
            <person name="Jetten M.S.M."/>
            <person name="Mascher T."/>
            <person name="Medema M.H."/>
            <person name="Devos D.P."/>
            <person name="Kaster A.-K."/>
            <person name="Ovreas L."/>
            <person name="Rohde M."/>
            <person name="Galperin M.Y."/>
            <person name="Jogler C."/>
        </authorList>
    </citation>
    <scope>NUCLEOTIDE SEQUENCE [LARGE SCALE GENOMIC DNA]</scope>
    <source>
        <strain evidence="5 6">Pla111</strain>
    </source>
</reference>
<dbReference type="PANTHER" id="PTHR33154">
    <property type="entry name" value="TRANSCRIPTIONAL REGULATOR, ARSR FAMILY"/>
    <property type="match status" value="1"/>
</dbReference>
<dbReference type="OrthoDB" id="9802016at2"/>
<dbReference type="InterPro" id="IPR036388">
    <property type="entry name" value="WH-like_DNA-bd_sf"/>
</dbReference>
<evidence type="ECO:0000313" key="5">
    <source>
        <dbReference type="EMBL" id="TWT42733.1"/>
    </source>
</evidence>
<dbReference type="InterPro" id="IPR001845">
    <property type="entry name" value="HTH_ArsR_DNA-bd_dom"/>
</dbReference>
<organism evidence="5 6">
    <name type="scientific">Botrimarina hoheduenensis</name>
    <dbReference type="NCBI Taxonomy" id="2528000"/>
    <lineage>
        <taxon>Bacteria</taxon>
        <taxon>Pseudomonadati</taxon>
        <taxon>Planctomycetota</taxon>
        <taxon>Planctomycetia</taxon>
        <taxon>Pirellulales</taxon>
        <taxon>Lacipirellulaceae</taxon>
        <taxon>Botrimarina</taxon>
    </lineage>
</organism>
<dbReference type="AlphaFoldDB" id="A0A5C5VXU3"/>
<dbReference type="SUPFAM" id="SSF46785">
    <property type="entry name" value="Winged helix' DNA-binding domain"/>
    <property type="match status" value="1"/>
</dbReference>
<dbReference type="PROSITE" id="PS50987">
    <property type="entry name" value="HTH_ARSR_2"/>
    <property type="match status" value="1"/>
</dbReference>
<dbReference type="InterPro" id="IPR011991">
    <property type="entry name" value="ArsR-like_HTH"/>
</dbReference>
<dbReference type="SMART" id="SM00418">
    <property type="entry name" value="HTH_ARSR"/>
    <property type="match status" value="1"/>
</dbReference>
<dbReference type="NCBIfam" id="NF033788">
    <property type="entry name" value="HTH_metalloreg"/>
    <property type="match status" value="1"/>
</dbReference>